<feature type="region of interest" description="Disordered" evidence="1">
    <location>
        <begin position="427"/>
        <end position="525"/>
    </location>
</feature>
<evidence type="ECO:0000313" key="3">
    <source>
        <dbReference type="Proteomes" id="UP000807025"/>
    </source>
</evidence>
<sequence length="525" mass="55428">MLAHSLTWKPLPRVLNLNLNSDRHSYKSSRARSTSTREDSTANSIDDLASSEEDEEEEEEDQEEETQVPPTLKIGPPCGVRRNEGKGKPLLRSTNVGVLNSNAETGARATPDLVSNPVEVASTPTPPPPATPAQASRLHAPEGEERSQDPCLSTPTESPTDMHPDLSFEVIGDLEAMDIYSEEGDDDLDFDLDALNLAYPDEGAPSPLLPLPPATTNINSTINTGVASSCNKEILIVFEDPGDEAENDEDWGEGESNLLMCLAYPDGGSPSAGVNTTTLPNSPSKMPPSSSAPTSSPASTSPSKRKRKGNGCFKRKRGTGQRGQSSRAPLALESMTEYDIRRVVSVGAVECGNLPEAMCQHSEGEIGNSKEPKDVGRRELGVNYEWEEAAGEGAASMEAPLADNQKKPSEPLKIRIRIPSSLSLESLLPPLPLPLPLPLPPPNIDPSSPSTASTPVVSADVPSSPVLVPAITSTAVSPSSESPEPEVAAGFPPSPTPTPRHAPTPASMPTLTPAPPPSPISSYTP</sequence>
<feature type="compositionally biased region" description="Polar residues" evidence="1">
    <location>
        <begin position="92"/>
        <end position="104"/>
    </location>
</feature>
<evidence type="ECO:0000256" key="1">
    <source>
        <dbReference type="SAM" id="MobiDB-lite"/>
    </source>
</evidence>
<comment type="caution">
    <text evidence="2">The sequence shown here is derived from an EMBL/GenBank/DDBJ whole genome shotgun (WGS) entry which is preliminary data.</text>
</comment>
<gene>
    <name evidence="2" type="ORF">BDN71DRAFT_1512080</name>
</gene>
<accession>A0A9P5ZL44</accession>
<organism evidence="2 3">
    <name type="scientific">Pleurotus eryngii</name>
    <name type="common">Boletus of the steppes</name>
    <dbReference type="NCBI Taxonomy" id="5323"/>
    <lineage>
        <taxon>Eukaryota</taxon>
        <taxon>Fungi</taxon>
        <taxon>Dikarya</taxon>
        <taxon>Basidiomycota</taxon>
        <taxon>Agaricomycotina</taxon>
        <taxon>Agaricomycetes</taxon>
        <taxon>Agaricomycetidae</taxon>
        <taxon>Agaricales</taxon>
        <taxon>Pleurotineae</taxon>
        <taxon>Pleurotaceae</taxon>
        <taxon>Pleurotus</taxon>
    </lineage>
</organism>
<feature type="region of interest" description="Disordered" evidence="1">
    <location>
        <begin position="270"/>
        <end position="330"/>
    </location>
</feature>
<reference evidence="2" key="1">
    <citation type="submission" date="2020-11" db="EMBL/GenBank/DDBJ databases">
        <authorList>
            <consortium name="DOE Joint Genome Institute"/>
            <person name="Ahrendt S."/>
            <person name="Riley R."/>
            <person name="Andreopoulos W."/>
            <person name="Labutti K."/>
            <person name="Pangilinan J."/>
            <person name="Ruiz-Duenas F.J."/>
            <person name="Barrasa J.M."/>
            <person name="Sanchez-Garcia M."/>
            <person name="Camarero S."/>
            <person name="Miyauchi S."/>
            <person name="Serrano A."/>
            <person name="Linde D."/>
            <person name="Babiker R."/>
            <person name="Drula E."/>
            <person name="Ayuso-Fernandez I."/>
            <person name="Pacheco R."/>
            <person name="Padilla G."/>
            <person name="Ferreira P."/>
            <person name="Barriuso J."/>
            <person name="Kellner H."/>
            <person name="Castanera R."/>
            <person name="Alfaro M."/>
            <person name="Ramirez L."/>
            <person name="Pisabarro A.G."/>
            <person name="Kuo A."/>
            <person name="Tritt A."/>
            <person name="Lipzen A."/>
            <person name="He G."/>
            <person name="Yan M."/>
            <person name="Ng V."/>
            <person name="Cullen D."/>
            <person name="Martin F."/>
            <person name="Rosso M.-N."/>
            <person name="Henrissat B."/>
            <person name="Hibbett D."/>
            <person name="Martinez A.T."/>
            <person name="Grigoriev I.V."/>
        </authorList>
    </citation>
    <scope>NUCLEOTIDE SEQUENCE</scope>
    <source>
        <strain evidence="2">ATCC 90797</strain>
    </source>
</reference>
<feature type="compositionally biased region" description="Pro residues" evidence="1">
    <location>
        <begin position="429"/>
        <end position="444"/>
    </location>
</feature>
<dbReference type="EMBL" id="MU154669">
    <property type="protein sequence ID" value="KAF9489506.1"/>
    <property type="molecule type" value="Genomic_DNA"/>
</dbReference>
<feature type="compositionally biased region" description="Low complexity" evidence="1">
    <location>
        <begin position="445"/>
        <end position="491"/>
    </location>
</feature>
<name>A0A9P5ZL44_PLEER</name>
<feature type="compositionally biased region" description="Pro residues" evidence="1">
    <location>
        <begin position="492"/>
        <end position="502"/>
    </location>
</feature>
<keyword evidence="3" id="KW-1185">Reference proteome</keyword>
<proteinExistence type="predicted"/>
<feature type="compositionally biased region" description="Polar residues" evidence="1">
    <location>
        <begin position="272"/>
        <end position="281"/>
    </location>
</feature>
<feature type="region of interest" description="Disordered" evidence="1">
    <location>
        <begin position="393"/>
        <end position="412"/>
    </location>
</feature>
<evidence type="ECO:0000313" key="2">
    <source>
        <dbReference type="EMBL" id="KAF9489506.1"/>
    </source>
</evidence>
<dbReference type="Proteomes" id="UP000807025">
    <property type="component" value="Unassembled WGS sequence"/>
</dbReference>
<dbReference type="AlphaFoldDB" id="A0A9P5ZL44"/>
<feature type="compositionally biased region" description="Acidic residues" evidence="1">
    <location>
        <begin position="49"/>
        <end position="66"/>
    </location>
</feature>
<feature type="compositionally biased region" description="Basic and acidic residues" evidence="1">
    <location>
        <begin position="139"/>
        <end position="148"/>
    </location>
</feature>
<feature type="compositionally biased region" description="Basic residues" evidence="1">
    <location>
        <begin position="303"/>
        <end position="319"/>
    </location>
</feature>
<feature type="region of interest" description="Disordered" evidence="1">
    <location>
        <begin position="19"/>
        <end position="165"/>
    </location>
</feature>
<feature type="compositionally biased region" description="Low complexity" evidence="1">
    <location>
        <begin position="282"/>
        <end position="302"/>
    </location>
</feature>
<protein>
    <submittedName>
        <fullName evidence="2">Uncharacterized protein</fullName>
    </submittedName>
</protein>
<feature type="compositionally biased region" description="Polar residues" evidence="1">
    <location>
        <begin position="150"/>
        <end position="159"/>
    </location>
</feature>